<accession>A0ACB8C0Q7</accession>
<organism evidence="1 2">
    <name type="scientific">Dermacentor silvarum</name>
    <name type="common">Tick</name>
    <dbReference type="NCBI Taxonomy" id="543639"/>
    <lineage>
        <taxon>Eukaryota</taxon>
        <taxon>Metazoa</taxon>
        <taxon>Ecdysozoa</taxon>
        <taxon>Arthropoda</taxon>
        <taxon>Chelicerata</taxon>
        <taxon>Arachnida</taxon>
        <taxon>Acari</taxon>
        <taxon>Parasitiformes</taxon>
        <taxon>Ixodida</taxon>
        <taxon>Ixodoidea</taxon>
        <taxon>Ixodidae</taxon>
        <taxon>Rhipicephalinae</taxon>
        <taxon>Dermacentor</taxon>
    </lineage>
</organism>
<keyword evidence="2" id="KW-1185">Reference proteome</keyword>
<protein>
    <submittedName>
        <fullName evidence="1">Uncharacterized protein</fullName>
    </submittedName>
</protein>
<comment type="caution">
    <text evidence="1">The sequence shown here is derived from an EMBL/GenBank/DDBJ whole genome shotgun (WGS) entry which is preliminary data.</text>
</comment>
<gene>
    <name evidence="1" type="ORF">HPB49_002320</name>
</gene>
<proteinExistence type="predicted"/>
<sequence>MEQARAARQRSDGNSAGELVSFKMTEVMRPYKLGEGMGLFLVNFERTCEKQRFSRESWRQRLLTLLPGEPRT</sequence>
<name>A0ACB8C0Q7_DERSI</name>
<evidence type="ECO:0000313" key="2">
    <source>
        <dbReference type="Proteomes" id="UP000821865"/>
    </source>
</evidence>
<reference evidence="1" key="1">
    <citation type="submission" date="2020-05" db="EMBL/GenBank/DDBJ databases">
        <title>Large-scale comparative analyses of tick genomes elucidate their genetic diversity and vector capacities.</title>
        <authorList>
            <person name="Jia N."/>
            <person name="Wang J."/>
            <person name="Shi W."/>
            <person name="Du L."/>
            <person name="Sun Y."/>
            <person name="Zhan W."/>
            <person name="Jiang J."/>
            <person name="Wang Q."/>
            <person name="Zhang B."/>
            <person name="Ji P."/>
            <person name="Sakyi L.B."/>
            <person name="Cui X."/>
            <person name="Yuan T."/>
            <person name="Jiang B."/>
            <person name="Yang W."/>
            <person name="Lam T.T.-Y."/>
            <person name="Chang Q."/>
            <person name="Ding S."/>
            <person name="Wang X."/>
            <person name="Zhu J."/>
            <person name="Ruan X."/>
            <person name="Zhao L."/>
            <person name="Wei J."/>
            <person name="Que T."/>
            <person name="Du C."/>
            <person name="Cheng J."/>
            <person name="Dai P."/>
            <person name="Han X."/>
            <person name="Huang E."/>
            <person name="Gao Y."/>
            <person name="Liu J."/>
            <person name="Shao H."/>
            <person name="Ye R."/>
            <person name="Li L."/>
            <person name="Wei W."/>
            <person name="Wang X."/>
            <person name="Wang C."/>
            <person name="Yang T."/>
            <person name="Huo Q."/>
            <person name="Li W."/>
            <person name="Guo W."/>
            <person name="Chen H."/>
            <person name="Zhou L."/>
            <person name="Ni X."/>
            <person name="Tian J."/>
            <person name="Zhou Y."/>
            <person name="Sheng Y."/>
            <person name="Liu T."/>
            <person name="Pan Y."/>
            <person name="Xia L."/>
            <person name="Li J."/>
            <person name="Zhao F."/>
            <person name="Cao W."/>
        </authorList>
    </citation>
    <scope>NUCLEOTIDE SEQUENCE</scope>
    <source>
        <strain evidence="1">Dsil-2018</strain>
    </source>
</reference>
<dbReference type="Proteomes" id="UP000821865">
    <property type="component" value="Chromosome 9"/>
</dbReference>
<dbReference type="EMBL" id="CM023478">
    <property type="protein sequence ID" value="KAH7932760.1"/>
    <property type="molecule type" value="Genomic_DNA"/>
</dbReference>
<evidence type="ECO:0000313" key="1">
    <source>
        <dbReference type="EMBL" id="KAH7932760.1"/>
    </source>
</evidence>